<evidence type="ECO:0000313" key="2">
    <source>
        <dbReference type="Proteomes" id="UP000821845"/>
    </source>
</evidence>
<organism evidence="1 2">
    <name type="scientific">Hyalomma asiaticum</name>
    <name type="common">Tick</name>
    <dbReference type="NCBI Taxonomy" id="266040"/>
    <lineage>
        <taxon>Eukaryota</taxon>
        <taxon>Metazoa</taxon>
        <taxon>Ecdysozoa</taxon>
        <taxon>Arthropoda</taxon>
        <taxon>Chelicerata</taxon>
        <taxon>Arachnida</taxon>
        <taxon>Acari</taxon>
        <taxon>Parasitiformes</taxon>
        <taxon>Ixodida</taxon>
        <taxon>Ixodoidea</taxon>
        <taxon>Ixodidae</taxon>
        <taxon>Hyalomminae</taxon>
        <taxon>Hyalomma</taxon>
    </lineage>
</organism>
<name>A0ACB7S8T3_HYAAI</name>
<reference evidence="1" key="1">
    <citation type="submission" date="2020-05" db="EMBL/GenBank/DDBJ databases">
        <title>Large-scale comparative analyses of tick genomes elucidate their genetic diversity and vector capacities.</title>
        <authorList>
            <person name="Jia N."/>
            <person name="Wang J."/>
            <person name="Shi W."/>
            <person name="Du L."/>
            <person name="Sun Y."/>
            <person name="Zhan W."/>
            <person name="Jiang J."/>
            <person name="Wang Q."/>
            <person name="Zhang B."/>
            <person name="Ji P."/>
            <person name="Sakyi L.B."/>
            <person name="Cui X."/>
            <person name="Yuan T."/>
            <person name="Jiang B."/>
            <person name="Yang W."/>
            <person name="Lam T.T.-Y."/>
            <person name="Chang Q."/>
            <person name="Ding S."/>
            <person name="Wang X."/>
            <person name="Zhu J."/>
            <person name="Ruan X."/>
            <person name="Zhao L."/>
            <person name="Wei J."/>
            <person name="Que T."/>
            <person name="Du C."/>
            <person name="Cheng J."/>
            <person name="Dai P."/>
            <person name="Han X."/>
            <person name="Huang E."/>
            <person name="Gao Y."/>
            <person name="Liu J."/>
            <person name="Shao H."/>
            <person name="Ye R."/>
            <person name="Li L."/>
            <person name="Wei W."/>
            <person name="Wang X."/>
            <person name="Wang C."/>
            <person name="Yang T."/>
            <person name="Huo Q."/>
            <person name="Li W."/>
            <person name="Guo W."/>
            <person name="Chen H."/>
            <person name="Zhou L."/>
            <person name="Ni X."/>
            <person name="Tian J."/>
            <person name="Zhou Y."/>
            <person name="Sheng Y."/>
            <person name="Liu T."/>
            <person name="Pan Y."/>
            <person name="Xia L."/>
            <person name="Li J."/>
            <person name="Zhao F."/>
            <person name="Cao W."/>
        </authorList>
    </citation>
    <scope>NUCLEOTIDE SEQUENCE</scope>
    <source>
        <strain evidence="1">Hyas-2018</strain>
    </source>
</reference>
<keyword evidence="2" id="KW-1185">Reference proteome</keyword>
<gene>
    <name evidence="1" type="ORF">HPB50_008781</name>
</gene>
<dbReference type="Proteomes" id="UP000821845">
    <property type="component" value="Chromosome 5"/>
</dbReference>
<sequence length="71" mass="7712">MGFAVFLPTRHHHSTATDPGTSRIASLSSACYGLLGGNRPCRRRSIFTSASAMFFHTVAPVPAENTNFTER</sequence>
<proteinExistence type="predicted"/>
<dbReference type="EMBL" id="CM023485">
    <property type="protein sequence ID" value="KAH6930078.1"/>
    <property type="molecule type" value="Genomic_DNA"/>
</dbReference>
<accession>A0ACB7S8T3</accession>
<evidence type="ECO:0000313" key="1">
    <source>
        <dbReference type="EMBL" id="KAH6930078.1"/>
    </source>
</evidence>
<comment type="caution">
    <text evidence="1">The sequence shown here is derived from an EMBL/GenBank/DDBJ whole genome shotgun (WGS) entry which is preliminary data.</text>
</comment>
<protein>
    <submittedName>
        <fullName evidence="1">Uncharacterized protein</fullName>
    </submittedName>
</protein>